<feature type="transmembrane region" description="Helical" evidence="7">
    <location>
        <begin position="246"/>
        <end position="262"/>
    </location>
</feature>
<dbReference type="RefSeq" id="WP_085518000.1">
    <property type="nucleotide sequence ID" value="NZ_FXAW01000006.1"/>
</dbReference>
<evidence type="ECO:0000256" key="1">
    <source>
        <dbReference type="ARBA" id="ARBA00004651"/>
    </source>
</evidence>
<feature type="transmembrane region" description="Helical" evidence="7">
    <location>
        <begin position="12"/>
        <end position="30"/>
    </location>
</feature>
<feature type="domain" description="Acyltransferase 3" evidence="8">
    <location>
        <begin position="8"/>
        <end position="330"/>
    </location>
</feature>
<accession>A0A1X7KL80</accession>
<evidence type="ECO:0000256" key="2">
    <source>
        <dbReference type="ARBA" id="ARBA00007400"/>
    </source>
</evidence>
<evidence type="ECO:0000313" key="9">
    <source>
        <dbReference type="EMBL" id="SMG41902.1"/>
    </source>
</evidence>
<evidence type="ECO:0000256" key="6">
    <source>
        <dbReference type="ARBA" id="ARBA00023136"/>
    </source>
</evidence>
<keyword evidence="10" id="KW-1185">Reference proteome</keyword>
<comment type="similarity">
    <text evidence="2">Belongs to the acyltransferase 3 family.</text>
</comment>
<evidence type="ECO:0000256" key="7">
    <source>
        <dbReference type="SAM" id="Phobius"/>
    </source>
</evidence>
<protein>
    <submittedName>
        <fullName evidence="9">Surface polysaccharide O-acyltransferase, integral membrane enzyme</fullName>
    </submittedName>
</protein>
<dbReference type="STRING" id="1028.SAMN05661096_02834"/>
<gene>
    <name evidence="9" type="ORF">SAMN05661096_02834</name>
</gene>
<dbReference type="AlphaFoldDB" id="A0A1X7KL80"/>
<dbReference type="GO" id="GO:0016413">
    <property type="term" value="F:O-acetyltransferase activity"/>
    <property type="evidence" value="ECO:0007669"/>
    <property type="project" value="TreeGrafter"/>
</dbReference>
<feature type="transmembrane region" description="Helical" evidence="7">
    <location>
        <begin position="312"/>
        <end position="333"/>
    </location>
</feature>
<feature type="transmembrane region" description="Helical" evidence="7">
    <location>
        <begin position="187"/>
        <end position="207"/>
    </location>
</feature>
<feature type="transmembrane region" description="Helical" evidence="7">
    <location>
        <begin position="83"/>
        <end position="102"/>
    </location>
</feature>
<feature type="transmembrane region" description="Helical" evidence="7">
    <location>
        <begin position="122"/>
        <end position="147"/>
    </location>
</feature>
<dbReference type="EMBL" id="FXAW01000006">
    <property type="protein sequence ID" value="SMG41902.1"/>
    <property type="molecule type" value="Genomic_DNA"/>
</dbReference>
<proteinExistence type="inferred from homology"/>
<feature type="transmembrane region" description="Helical" evidence="7">
    <location>
        <begin position="159"/>
        <end position="175"/>
    </location>
</feature>
<evidence type="ECO:0000313" key="10">
    <source>
        <dbReference type="Proteomes" id="UP000193804"/>
    </source>
</evidence>
<dbReference type="InterPro" id="IPR002656">
    <property type="entry name" value="Acyl_transf_3_dom"/>
</dbReference>
<keyword evidence="3" id="KW-1003">Cell membrane</keyword>
<evidence type="ECO:0000256" key="3">
    <source>
        <dbReference type="ARBA" id="ARBA00022475"/>
    </source>
</evidence>
<organism evidence="9 10">
    <name type="scientific">Marivirga sericea</name>
    <dbReference type="NCBI Taxonomy" id="1028"/>
    <lineage>
        <taxon>Bacteria</taxon>
        <taxon>Pseudomonadati</taxon>
        <taxon>Bacteroidota</taxon>
        <taxon>Cytophagia</taxon>
        <taxon>Cytophagales</taxon>
        <taxon>Marivirgaceae</taxon>
        <taxon>Marivirga</taxon>
    </lineage>
</organism>
<evidence type="ECO:0000259" key="8">
    <source>
        <dbReference type="Pfam" id="PF01757"/>
    </source>
</evidence>
<dbReference type="GO" id="GO:0009246">
    <property type="term" value="P:enterobacterial common antigen biosynthetic process"/>
    <property type="evidence" value="ECO:0007669"/>
    <property type="project" value="TreeGrafter"/>
</dbReference>
<dbReference type="PANTHER" id="PTHR40074:SF2">
    <property type="entry name" value="O-ACETYLTRANSFERASE WECH"/>
    <property type="match status" value="1"/>
</dbReference>
<feature type="transmembrane region" description="Helical" evidence="7">
    <location>
        <begin position="45"/>
        <end position="62"/>
    </location>
</feature>
<feature type="transmembrane region" description="Helical" evidence="7">
    <location>
        <begin position="219"/>
        <end position="240"/>
    </location>
</feature>
<sequence length="347" mass="41758">MTKKAFLHYIHNFRGIAIIFIVAAHMFLFWDIQKEAPFVKIVLDAVWRNGTVLFVFIAGYLFQYLKSKYRYRTYLGKKIKFVILPYLIVSIPVILFRLFVSPPEDVYNAFPNYFEWSLIKKVLVFIVTGTHLLPFWFIPMIFIYYLISPIFVFLDNRPSFYKYILPCLIVLSFFIERGNRGDLHNIHMNFFHFLSIYVFGMWFSHYNDKILSWSVKFKWLVIIPFIVFFLSTIVFYEGIWYDQLQYLQKIFLCWGLFYLLYRKDDVVPVKINKILALFADYSFGIFFIHYLVFLVLRMVSERVYPWFLKGSLVNWIMVFGLTLIISLVVVRLIKLIFPKRSRYLIGC</sequence>
<dbReference type="Pfam" id="PF01757">
    <property type="entry name" value="Acyl_transf_3"/>
    <property type="match status" value="1"/>
</dbReference>
<keyword evidence="9" id="KW-0012">Acyltransferase</keyword>
<dbReference type="PANTHER" id="PTHR40074">
    <property type="entry name" value="O-ACETYLTRANSFERASE WECH"/>
    <property type="match status" value="1"/>
</dbReference>
<keyword evidence="4 7" id="KW-0812">Transmembrane</keyword>
<feature type="transmembrane region" description="Helical" evidence="7">
    <location>
        <begin position="274"/>
        <end position="292"/>
    </location>
</feature>
<evidence type="ECO:0000256" key="4">
    <source>
        <dbReference type="ARBA" id="ARBA00022692"/>
    </source>
</evidence>
<reference evidence="10" key="1">
    <citation type="submission" date="2017-04" db="EMBL/GenBank/DDBJ databases">
        <authorList>
            <person name="Varghese N."/>
            <person name="Submissions S."/>
        </authorList>
    </citation>
    <scope>NUCLEOTIDE SEQUENCE [LARGE SCALE GENOMIC DNA]</scope>
    <source>
        <strain evidence="10">DSM 4125</strain>
    </source>
</reference>
<keyword evidence="5 7" id="KW-1133">Transmembrane helix</keyword>
<dbReference type="OrthoDB" id="7579632at2"/>
<dbReference type="GO" id="GO:0005886">
    <property type="term" value="C:plasma membrane"/>
    <property type="evidence" value="ECO:0007669"/>
    <property type="project" value="UniProtKB-SubCell"/>
</dbReference>
<evidence type="ECO:0000256" key="5">
    <source>
        <dbReference type="ARBA" id="ARBA00022989"/>
    </source>
</evidence>
<name>A0A1X7KL80_9BACT</name>
<comment type="subcellular location">
    <subcellularLocation>
        <location evidence="1">Cell membrane</location>
        <topology evidence="1">Multi-pass membrane protein</topology>
    </subcellularLocation>
</comment>
<dbReference type="Proteomes" id="UP000193804">
    <property type="component" value="Unassembled WGS sequence"/>
</dbReference>
<keyword evidence="9" id="KW-0808">Transferase</keyword>
<keyword evidence="6 7" id="KW-0472">Membrane</keyword>